<reference evidence="3" key="1">
    <citation type="submission" date="2018-04" db="EMBL/GenBank/DDBJ databases">
        <authorList>
            <person name="Cornet L."/>
        </authorList>
    </citation>
    <scope>NUCLEOTIDE SEQUENCE [LARGE SCALE GENOMIC DNA]</scope>
</reference>
<reference evidence="2 3" key="2">
    <citation type="submission" date="2018-06" db="EMBL/GenBank/DDBJ databases">
        <title>Metagenomic assembly of (sub)arctic Cyanobacteria and their associated microbiome from non-axenic cultures.</title>
        <authorList>
            <person name="Baurain D."/>
        </authorList>
    </citation>
    <scope>NUCLEOTIDE SEQUENCE [LARGE SCALE GENOMIC DNA]</scope>
    <source>
        <strain evidence="2">ULC041bin1</strain>
    </source>
</reference>
<dbReference type="Pfam" id="PF01850">
    <property type="entry name" value="PIN"/>
    <property type="match status" value="1"/>
</dbReference>
<sequence length="144" mass="16227">MTGDVVQLYNCFVDSNIWLYAFNRRQDEAKHQIAKAMVAEPGLLVSTQVINEVCKNLLQKASFSEARISKVVTAFYKRCQVTHLSKEILLRASALRTRYQFSFWDSLICAAALSAGATILYSEDMQDGLIIENHLTVTNPFSQS</sequence>
<proteinExistence type="predicted"/>
<dbReference type="Gene3D" id="3.40.50.1010">
    <property type="entry name" value="5'-nuclease"/>
    <property type="match status" value="1"/>
</dbReference>
<protein>
    <submittedName>
        <fullName evidence="2">PIN domain nuclease</fullName>
    </submittedName>
</protein>
<name>A0A2W4VZV5_9CYAN</name>
<feature type="domain" description="PIN" evidence="1">
    <location>
        <begin position="12"/>
        <end position="124"/>
    </location>
</feature>
<evidence type="ECO:0000313" key="2">
    <source>
        <dbReference type="EMBL" id="PZO38423.1"/>
    </source>
</evidence>
<dbReference type="EMBL" id="QBMN01000104">
    <property type="protein sequence ID" value="PZO38423.1"/>
    <property type="molecule type" value="Genomic_DNA"/>
</dbReference>
<dbReference type="CDD" id="cd18692">
    <property type="entry name" value="PIN_VapC-like"/>
    <property type="match status" value="1"/>
</dbReference>
<evidence type="ECO:0000313" key="3">
    <source>
        <dbReference type="Proteomes" id="UP000249081"/>
    </source>
</evidence>
<dbReference type="InterPro" id="IPR029060">
    <property type="entry name" value="PIN-like_dom_sf"/>
</dbReference>
<organism evidence="2 3">
    <name type="scientific">Shackletoniella antarctica</name>
    <dbReference type="NCBI Taxonomy" id="268115"/>
    <lineage>
        <taxon>Bacteria</taxon>
        <taxon>Bacillati</taxon>
        <taxon>Cyanobacteriota</taxon>
        <taxon>Cyanophyceae</taxon>
        <taxon>Oculatellales</taxon>
        <taxon>Oculatellaceae</taxon>
        <taxon>Shackletoniella</taxon>
    </lineage>
</organism>
<evidence type="ECO:0000259" key="1">
    <source>
        <dbReference type="Pfam" id="PF01850"/>
    </source>
</evidence>
<dbReference type="Proteomes" id="UP000249081">
    <property type="component" value="Unassembled WGS sequence"/>
</dbReference>
<dbReference type="InterPro" id="IPR002716">
    <property type="entry name" value="PIN_dom"/>
</dbReference>
<accession>A0A2W4VZV5</accession>
<gene>
    <name evidence="2" type="ORF">DCF17_14665</name>
</gene>
<dbReference type="AlphaFoldDB" id="A0A2W4VZV5"/>
<dbReference type="SUPFAM" id="SSF88723">
    <property type="entry name" value="PIN domain-like"/>
    <property type="match status" value="1"/>
</dbReference>
<comment type="caution">
    <text evidence="2">The sequence shown here is derived from an EMBL/GenBank/DDBJ whole genome shotgun (WGS) entry which is preliminary data.</text>
</comment>